<dbReference type="InterPro" id="IPR000868">
    <property type="entry name" value="Isochorismatase-like_dom"/>
</dbReference>
<evidence type="ECO:0000259" key="1">
    <source>
        <dbReference type="Pfam" id="PF00857"/>
    </source>
</evidence>
<dbReference type="Gene3D" id="3.40.50.850">
    <property type="entry name" value="Isochorismatase-like"/>
    <property type="match status" value="1"/>
</dbReference>
<proteinExistence type="predicted"/>
<dbReference type="AlphaFoldDB" id="A0A6N4RFG0"/>
<organism evidence="2 3">
    <name type="scientific">Blastochloris viridis</name>
    <name type="common">Rhodopseudomonas viridis</name>
    <dbReference type="NCBI Taxonomy" id="1079"/>
    <lineage>
        <taxon>Bacteria</taxon>
        <taxon>Pseudomonadati</taxon>
        <taxon>Pseudomonadota</taxon>
        <taxon>Alphaproteobacteria</taxon>
        <taxon>Hyphomicrobiales</taxon>
        <taxon>Blastochloridaceae</taxon>
        <taxon>Blastochloris</taxon>
    </lineage>
</organism>
<sequence length="157" mass="17266">MNRCMIVVDMQNYFRPGPGMVAQINQLAATMPTCATLFVHDEQQVPLVKFGRTPPQDSTTMISAMATFPKPGFGIPAQALEWLKKQQPDEVLVAGCHTDANLLAAGFSLFNAGMRPAVLPQLCFGNDWYMHTVTTGVWEREIGKVYQSAAELQFGSL</sequence>
<feature type="domain" description="Isochorismatase-like" evidence="1">
    <location>
        <begin position="4"/>
        <end position="124"/>
    </location>
</feature>
<evidence type="ECO:0000313" key="2">
    <source>
        <dbReference type="EMBL" id="TKW62069.1"/>
    </source>
</evidence>
<keyword evidence="2" id="KW-0378">Hydrolase</keyword>
<reference evidence="2 3" key="1">
    <citation type="journal article" date="2017" name="Nat. Commun.">
        <title>In situ click chemistry generation of cyclooxygenase-2 inhibitors.</title>
        <authorList>
            <person name="Bhardwaj A."/>
            <person name="Kaur J."/>
            <person name="Wuest M."/>
            <person name="Wuest F."/>
        </authorList>
    </citation>
    <scope>NUCLEOTIDE SEQUENCE [LARGE SCALE GENOMIC DNA]</scope>
    <source>
        <strain evidence="2">S2_018_000_R2_106</strain>
    </source>
</reference>
<protein>
    <submittedName>
        <fullName evidence="2">Cysteine hydrolase</fullName>
    </submittedName>
</protein>
<dbReference type="GO" id="GO:0016787">
    <property type="term" value="F:hydrolase activity"/>
    <property type="evidence" value="ECO:0007669"/>
    <property type="project" value="UniProtKB-KW"/>
</dbReference>
<dbReference type="SUPFAM" id="SSF52499">
    <property type="entry name" value="Isochorismatase-like hydrolases"/>
    <property type="match status" value="1"/>
</dbReference>
<dbReference type="Pfam" id="PF00857">
    <property type="entry name" value="Isochorismatase"/>
    <property type="match status" value="1"/>
</dbReference>
<dbReference type="Proteomes" id="UP000320948">
    <property type="component" value="Unassembled WGS sequence"/>
</dbReference>
<name>A0A6N4RFG0_BLAVI</name>
<gene>
    <name evidence="2" type="ORF">DI628_05475</name>
</gene>
<dbReference type="EMBL" id="VAFM01000001">
    <property type="protein sequence ID" value="TKW62069.1"/>
    <property type="molecule type" value="Genomic_DNA"/>
</dbReference>
<accession>A0A6N4RFG0</accession>
<comment type="caution">
    <text evidence="2">The sequence shown here is derived from an EMBL/GenBank/DDBJ whole genome shotgun (WGS) entry which is preliminary data.</text>
</comment>
<evidence type="ECO:0000313" key="3">
    <source>
        <dbReference type="Proteomes" id="UP000320948"/>
    </source>
</evidence>
<dbReference type="InterPro" id="IPR036380">
    <property type="entry name" value="Isochorismatase-like_sf"/>
</dbReference>